<name>A0A8S3JER9_9BILA</name>
<dbReference type="GO" id="GO:0016020">
    <property type="term" value="C:membrane"/>
    <property type="evidence" value="ECO:0007669"/>
    <property type="project" value="UniProtKB-SubCell"/>
</dbReference>
<dbReference type="InterPro" id="IPR037185">
    <property type="entry name" value="EmrE-like"/>
</dbReference>
<proteinExistence type="predicted"/>
<accession>A0A8S3JER9</accession>
<dbReference type="SUPFAM" id="SSF103481">
    <property type="entry name" value="Multidrug resistance efflux transporter EmrE"/>
    <property type="match status" value="1"/>
</dbReference>
<evidence type="ECO:0000256" key="1">
    <source>
        <dbReference type="ARBA" id="ARBA00004141"/>
    </source>
</evidence>
<evidence type="ECO:0000256" key="3">
    <source>
        <dbReference type="ARBA" id="ARBA00022989"/>
    </source>
</evidence>
<comment type="subcellular location">
    <subcellularLocation>
        <location evidence="1">Membrane</location>
        <topology evidence="1">Multi-pass membrane protein</topology>
    </subcellularLocation>
</comment>
<dbReference type="InterPro" id="IPR050186">
    <property type="entry name" value="TPT_transporter"/>
</dbReference>
<feature type="transmembrane region" description="Helical" evidence="5">
    <location>
        <begin position="6"/>
        <end position="23"/>
    </location>
</feature>
<keyword evidence="2 5" id="KW-0812">Transmembrane</keyword>
<protein>
    <recommendedName>
        <fullName evidence="6">EamA domain-containing protein</fullName>
    </recommendedName>
</protein>
<feature type="transmembrane region" description="Helical" evidence="5">
    <location>
        <begin position="56"/>
        <end position="75"/>
    </location>
</feature>
<keyword evidence="3 5" id="KW-1133">Transmembrane helix</keyword>
<dbReference type="Pfam" id="PF00892">
    <property type="entry name" value="EamA"/>
    <property type="match status" value="1"/>
</dbReference>
<evidence type="ECO:0000256" key="5">
    <source>
        <dbReference type="SAM" id="Phobius"/>
    </source>
</evidence>
<dbReference type="EMBL" id="CAJOBI010343607">
    <property type="protein sequence ID" value="CAF5216010.1"/>
    <property type="molecule type" value="Genomic_DNA"/>
</dbReference>
<gene>
    <name evidence="7" type="ORF">SMN809_LOCUS79829</name>
</gene>
<evidence type="ECO:0000313" key="7">
    <source>
        <dbReference type="EMBL" id="CAF5216010.1"/>
    </source>
</evidence>
<comment type="caution">
    <text evidence="7">The sequence shown here is derived from an EMBL/GenBank/DDBJ whole genome shotgun (WGS) entry which is preliminary data.</text>
</comment>
<reference evidence="7" key="1">
    <citation type="submission" date="2021-02" db="EMBL/GenBank/DDBJ databases">
        <authorList>
            <person name="Nowell W R."/>
        </authorList>
    </citation>
    <scope>NUCLEOTIDE SEQUENCE</scope>
</reference>
<feature type="transmembrane region" description="Helical" evidence="5">
    <location>
        <begin position="30"/>
        <end position="50"/>
    </location>
</feature>
<keyword evidence="4 5" id="KW-0472">Membrane</keyword>
<dbReference type="Proteomes" id="UP000676336">
    <property type="component" value="Unassembled WGS sequence"/>
</dbReference>
<evidence type="ECO:0000256" key="4">
    <source>
        <dbReference type="ARBA" id="ARBA00023136"/>
    </source>
</evidence>
<dbReference type="AlphaFoldDB" id="A0A8S3JER9"/>
<dbReference type="InterPro" id="IPR000620">
    <property type="entry name" value="EamA_dom"/>
</dbReference>
<organism evidence="7 8">
    <name type="scientific">Rotaria magnacalcarata</name>
    <dbReference type="NCBI Taxonomy" id="392030"/>
    <lineage>
        <taxon>Eukaryota</taxon>
        <taxon>Metazoa</taxon>
        <taxon>Spiralia</taxon>
        <taxon>Gnathifera</taxon>
        <taxon>Rotifera</taxon>
        <taxon>Eurotatoria</taxon>
        <taxon>Bdelloidea</taxon>
        <taxon>Philodinida</taxon>
        <taxon>Philodinidae</taxon>
        <taxon>Rotaria</taxon>
    </lineage>
</organism>
<evidence type="ECO:0000313" key="8">
    <source>
        <dbReference type="Proteomes" id="UP000676336"/>
    </source>
</evidence>
<feature type="non-terminal residue" evidence="7">
    <location>
        <position position="1"/>
    </location>
</feature>
<feature type="domain" description="EamA" evidence="6">
    <location>
        <begin position="2"/>
        <end position="70"/>
    </location>
</feature>
<sequence length="97" mass="10656">AFAAILASGIVAFAVNLSVYWVIKNTSALTYNMIGHMKTVSILVGGFLIFKDNLNFKQLLGILLTLSGLFSYTFVKMGEQNQLPCKKWNTTPKLGPI</sequence>
<evidence type="ECO:0000256" key="2">
    <source>
        <dbReference type="ARBA" id="ARBA00022692"/>
    </source>
</evidence>
<dbReference type="PANTHER" id="PTHR11132">
    <property type="entry name" value="SOLUTE CARRIER FAMILY 35"/>
    <property type="match status" value="1"/>
</dbReference>
<evidence type="ECO:0000259" key="6">
    <source>
        <dbReference type="Pfam" id="PF00892"/>
    </source>
</evidence>